<feature type="region of interest" description="Disordered" evidence="1">
    <location>
        <begin position="135"/>
        <end position="165"/>
    </location>
</feature>
<accession>A0ABU5SZM0</accession>
<sequence length="193" mass="18775">MIGSIGPAGVQLPDQGFLGAEVAVGDVEATAIGPVLLQVEGAIGAPGEVVGVAQARGGVGEAIGVVDHPQAAGTGAGQAAIVAEGLGEAQGVDVAIQVATGEILRARGDEGRLLAVEGVDLAILDAAELQGAGSAPLASARPLRSRKPPAVFSPTQSRRGALASSRSSTATALALPVSIAVADSQVPLPKAFT</sequence>
<comment type="caution">
    <text evidence="2">The sequence shown here is derived from an EMBL/GenBank/DDBJ whole genome shotgun (WGS) entry which is preliminary data.</text>
</comment>
<protein>
    <submittedName>
        <fullName evidence="2">Uncharacterized protein</fullName>
    </submittedName>
</protein>
<dbReference type="RefSeq" id="WP_323357916.1">
    <property type="nucleotide sequence ID" value="NZ_JAYGHY010000082.1"/>
</dbReference>
<evidence type="ECO:0000256" key="1">
    <source>
        <dbReference type="SAM" id="MobiDB-lite"/>
    </source>
</evidence>
<keyword evidence="3" id="KW-1185">Reference proteome</keyword>
<evidence type="ECO:0000313" key="2">
    <source>
        <dbReference type="EMBL" id="MEA5443965.1"/>
    </source>
</evidence>
<dbReference type="Proteomes" id="UP001302329">
    <property type="component" value="Unassembled WGS sequence"/>
</dbReference>
<name>A0ABU5SZM0_9CYAN</name>
<proteinExistence type="predicted"/>
<evidence type="ECO:0000313" key="3">
    <source>
        <dbReference type="Proteomes" id="UP001302329"/>
    </source>
</evidence>
<organism evidence="2 3">
    <name type="scientific">Cyanobium gracile UHCC 0281</name>
    <dbReference type="NCBI Taxonomy" id="3110309"/>
    <lineage>
        <taxon>Bacteria</taxon>
        <taxon>Bacillati</taxon>
        <taxon>Cyanobacteriota</taxon>
        <taxon>Cyanophyceae</taxon>
        <taxon>Synechococcales</taxon>
        <taxon>Prochlorococcaceae</taxon>
        <taxon>Cyanobium</taxon>
    </lineage>
</organism>
<gene>
    <name evidence="2" type="ORF">VB739_15510</name>
</gene>
<reference evidence="2 3" key="1">
    <citation type="submission" date="2023-12" db="EMBL/GenBank/DDBJ databases">
        <title>Baltic Sea Cyanobacteria.</title>
        <authorList>
            <person name="Delbaje E."/>
            <person name="Fewer D.P."/>
            <person name="Shishido T.K."/>
        </authorList>
    </citation>
    <scope>NUCLEOTIDE SEQUENCE [LARGE SCALE GENOMIC DNA]</scope>
    <source>
        <strain evidence="2 3">UHCC 0281</strain>
    </source>
</reference>
<dbReference type="EMBL" id="JAYGHY010000082">
    <property type="protein sequence ID" value="MEA5443965.1"/>
    <property type="molecule type" value="Genomic_DNA"/>
</dbReference>